<dbReference type="AlphaFoldDB" id="A0A6G7PVF6"/>
<keyword evidence="2" id="KW-0812">Transmembrane</keyword>
<dbReference type="InterPro" id="IPR021212">
    <property type="entry name" value="DUF2760"/>
</dbReference>
<feature type="transmembrane region" description="Helical" evidence="2">
    <location>
        <begin position="34"/>
        <end position="55"/>
    </location>
</feature>
<dbReference type="Pfam" id="PF10816">
    <property type="entry name" value="DUF2760"/>
    <property type="match status" value="1"/>
</dbReference>
<dbReference type="KEGG" id="tav:G4V39_03675"/>
<gene>
    <name evidence="3" type="ORF">G4V39_03675</name>
</gene>
<keyword evidence="2" id="KW-0472">Membrane</keyword>
<dbReference type="RefSeq" id="WP_166031648.1">
    <property type="nucleotide sequence ID" value="NZ_CP048877.1"/>
</dbReference>
<dbReference type="EMBL" id="CP048877">
    <property type="protein sequence ID" value="QIJ71428.1"/>
    <property type="molecule type" value="Genomic_DNA"/>
</dbReference>
<evidence type="ECO:0000256" key="2">
    <source>
        <dbReference type="SAM" id="Phobius"/>
    </source>
</evidence>
<keyword evidence="4" id="KW-1185">Reference proteome</keyword>
<feature type="region of interest" description="Disordered" evidence="1">
    <location>
        <begin position="62"/>
        <end position="94"/>
    </location>
</feature>
<evidence type="ECO:0000313" key="4">
    <source>
        <dbReference type="Proteomes" id="UP000502179"/>
    </source>
</evidence>
<name>A0A6G7PVF6_9BACT</name>
<reference evidence="3 4" key="1">
    <citation type="submission" date="2020-02" db="EMBL/GenBank/DDBJ databases">
        <title>Genome analysis of Thermosulfuriphilus ammonigenes ST65T, an anaerobic thermophilic chemolithoautotrophic bacterium isolated from a deep-sea hydrothermal vent.</title>
        <authorList>
            <person name="Slobodkina G."/>
            <person name="Allioux M."/>
            <person name="Merkel A."/>
            <person name="Alain K."/>
            <person name="Jebbar M."/>
            <person name="Slobodkin A."/>
        </authorList>
    </citation>
    <scope>NUCLEOTIDE SEQUENCE [LARGE SCALE GENOMIC DNA]</scope>
    <source>
        <strain evidence="3 4">ST65</strain>
    </source>
</reference>
<organism evidence="3 4">
    <name type="scientific">Thermosulfuriphilus ammonigenes</name>
    <dbReference type="NCBI Taxonomy" id="1936021"/>
    <lineage>
        <taxon>Bacteria</taxon>
        <taxon>Pseudomonadati</taxon>
        <taxon>Thermodesulfobacteriota</taxon>
        <taxon>Thermodesulfobacteria</taxon>
        <taxon>Thermodesulfobacteriales</taxon>
        <taxon>Thermodesulfobacteriaceae</taxon>
        <taxon>Thermosulfuriphilus</taxon>
    </lineage>
</organism>
<proteinExistence type="predicted"/>
<evidence type="ECO:0000256" key="1">
    <source>
        <dbReference type="SAM" id="MobiDB-lite"/>
    </source>
</evidence>
<keyword evidence="2" id="KW-1133">Transmembrane helix</keyword>
<protein>
    <submittedName>
        <fullName evidence="3">DUF2760 domain-containing protein</fullName>
    </submittedName>
</protein>
<dbReference type="Proteomes" id="UP000502179">
    <property type="component" value="Chromosome"/>
</dbReference>
<accession>A0A6G7PVF6</accession>
<feature type="transmembrane region" description="Helical" evidence="2">
    <location>
        <begin position="10"/>
        <end position="28"/>
    </location>
</feature>
<evidence type="ECO:0000313" key="3">
    <source>
        <dbReference type="EMBL" id="QIJ71428.1"/>
    </source>
</evidence>
<sequence length="222" mass="23790">MAKEAIGPKIFLAFSLLTVIMAGLGYYFKEQLPPWALVLIVASPPAVGCFLYALVRSTLKEEGPKAPAAPPPKEAPEEATPSAKPEPSSPPPASAVEAQMVVAQVLSLLQNEGRLLDFLNEDLDRYDDAQIGAAVRVIHKGLKSAVSELVRLAPVVEAKEGTEVTVEEGFDPQAIRLTGNIHGNPPFKGILRHRGWRYLEIKVPGVPSKSSDVITPAEVEVG</sequence>